<dbReference type="AlphaFoldDB" id="A0A367IJ78"/>
<sequence length="238" mass="27861">MAFRARILDLQKESNGLKESTYKLETVVLEGTRSVAKNSEALKQFENDHTKIQDRINRLEDITKMQLHDINRMLVEANYLNGVNNNRADNESFQDRPGLSDQELGVIKEQNASLQIEVLHLQEEINVTQGKIRKVRNMIKLYNQLLQEMTARFSNINKSDEPMRLPRTKEEENDLLKKQIQDARLQSKLEQRLIITGWFELVRRNHRDSSNLAIRSAPSSWLGRQRKILDVQLRQKLC</sequence>
<dbReference type="STRING" id="4846.A0A367IJ78"/>
<keyword evidence="2" id="KW-1185">Reference proteome</keyword>
<gene>
    <name evidence="1" type="ORF">CU098_003535</name>
</gene>
<evidence type="ECO:0000313" key="2">
    <source>
        <dbReference type="Proteomes" id="UP000253551"/>
    </source>
</evidence>
<dbReference type="OrthoDB" id="49395at2759"/>
<accession>A0A367IJ78</accession>
<dbReference type="Proteomes" id="UP000253551">
    <property type="component" value="Unassembled WGS sequence"/>
</dbReference>
<reference evidence="1 2" key="1">
    <citation type="journal article" date="2018" name="G3 (Bethesda)">
        <title>Phylogenetic and Phylogenomic Definition of Rhizopus Species.</title>
        <authorList>
            <person name="Gryganskyi A.P."/>
            <person name="Golan J."/>
            <person name="Dolatabadi S."/>
            <person name="Mondo S."/>
            <person name="Robb S."/>
            <person name="Idnurm A."/>
            <person name="Muszewska A."/>
            <person name="Steczkiewicz K."/>
            <person name="Masonjones S."/>
            <person name="Liao H.L."/>
            <person name="Gajdeczka M.T."/>
            <person name="Anike F."/>
            <person name="Vuek A."/>
            <person name="Anishchenko I.M."/>
            <person name="Voigt K."/>
            <person name="de Hoog G.S."/>
            <person name="Smith M.E."/>
            <person name="Heitman J."/>
            <person name="Vilgalys R."/>
            <person name="Stajich J.E."/>
        </authorList>
    </citation>
    <scope>NUCLEOTIDE SEQUENCE [LARGE SCALE GENOMIC DNA]</scope>
    <source>
        <strain evidence="1 2">LSU 92-RS-03</strain>
    </source>
</reference>
<evidence type="ECO:0008006" key="3">
    <source>
        <dbReference type="Google" id="ProtNLM"/>
    </source>
</evidence>
<protein>
    <recommendedName>
        <fullName evidence="3">Hook C-terminal domain-containing protein</fullName>
    </recommendedName>
</protein>
<name>A0A367IJ78_RHIST</name>
<evidence type="ECO:0000313" key="1">
    <source>
        <dbReference type="EMBL" id="RCH77719.1"/>
    </source>
</evidence>
<comment type="caution">
    <text evidence="1">The sequence shown here is derived from an EMBL/GenBank/DDBJ whole genome shotgun (WGS) entry which is preliminary data.</text>
</comment>
<dbReference type="EMBL" id="PJQM01007793">
    <property type="protein sequence ID" value="RCH77719.1"/>
    <property type="molecule type" value="Genomic_DNA"/>
</dbReference>
<proteinExistence type="predicted"/>
<organism evidence="1 2">
    <name type="scientific">Rhizopus stolonifer</name>
    <name type="common">Rhizopus nigricans</name>
    <dbReference type="NCBI Taxonomy" id="4846"/>
    <lineage>
        <taxon>Eukaryota</taxon>
        <taxon>Fungi</taxon>
        <taxon>Fungi incertae sedis</taxon>
        <taxon>Mucoromycota</taxon>
        <taxon>Mucoromycotina</taxon>
        <taxon>Mucoromycetes</taxon>
        <taxon>Mucorales</taxon>
        <taxon>Mucorineae</taxon>
        <taxon>Rhizopodaceae</taxon>
        <taxon>Rhizopus</taxon>
    </lineage>
</organism>